<comment type="caution">
    <text evidence="2">The sequence shown here is derived from an EMBL/GenBank/DDBJ whole genome shotgun (WGS) entry which is preliminary data.</text>
</comment>
<protein>
    <submittedName>
        <fullName evidence="2">Uncharacterized protein</fullName>
    </submittedName>
</protein>
<gene>
    <name evidence="2" type="ORF">BFJ65_g11519</name>
</gene>
<organism evidence="2 3">
    <name type="scientific">Fusarium oxysporum f. sp. cepae</name>
    <dbReference type="NCBI Taxonomy" id="396571"/>
    <lineage>
        <taxon>Eukaryota</taxon>
        <taxon>Fungi</taxon>
        <taxon>Dikarya</taxon>
        <taxon>Ascomycota</taxon>
        <taxon>Pezizomycotina</taxon>
        <taxon>Sordariomycetes</taxon>
        <taxon>Hypocreomycetidae</taxon>
        <taxon>Hypocreales</taxon>
        <taxon>Nectriaceae</taxon>
        <taxon>Fusarium</taxon>
        <taxon>Fusarium oxysporum species complex</taxon>
    </lineage>
</organism>
<name>A0A3L6NBY4_FUSOX</name>
<dbReference type="AlphaFoldDB" id="A0A3L6NBY4"/>
<evidence type="ECO:0000313" key="3">
    <source>
        <dbReference type="Proteomes" id="UP000270866"/>
    </source>
</evidence>
<sequence>MNSASVNQSTTGSGAGIAEPDMPMPGGDAQKRLIEACNSNASLYELYLQLPKLADDLESDATLKRNGFSVIETVKALRKGNSWAMCELLHSIPSDVAKSIVRGTVAYDIEHGQFSCYETPVRNSVFKDQIPGVYVVSISRFRTTPQGRDNFGGRFLNGKEMKMVIADINKYIDGYNCHVQFQKDLHDGKVTSIQDLSALDAQVVDHLKTVDGYAHVGGQWSSPVYIKKQSHIQKHEALVKTLTTMCNSDPTGTVRMKQGPLYVGCSKDLGKRTQVYNQDNIKDINKPLGLFLSILRKLDLDVKVNVRVVLRTWKRDQLAIAEQLVTTLAGSLVFQYGFNATESGGTGSHTVKSAESLRINTECIMSHKQYMRDNLKGTLFELEQREAFLQILDQTKSDARQLADALKRCADRLMALPKNIKWTEKLDELRKVHSRLRDDLRKKEENLKLLDLLLDIQKMVFEETGKPIIRLK</sequence>
<accession>A0A3L6NBY4</accession>
<dbReference type="Proteomes" id="UP000270866">
    <property type="component" value="Chromosome 9"/>
</dbReference>
<feature type="region of interest" description="Disordered" evidence="1">
    <location>
        <begin position="1"/>
        <end position="29"/>
    </location>
</feature>
<evidence type="ECO:0000256" key="1">
    <source>
        <dbReference type="SAM" id="MobiDB-lite"/>
    </source>
</evidence>
<proteinExistence type="predicted"/>
<dbReference type="EMBL" id="MRCU01000007">
    <property type="protein sequence ID" value="RKK14975.1"/>
    <property type="molecule type" value="Genomic_DNA"/>
</dbReference>
<feature type="compositionally biased region" description="Polar residues" evidence="1">
    <location>
        <begin position="1"/>
        <end position="12"/>
    </location>
</feature>
<evidence type="ECO:0000313" key="2">
    <source>
        <dbReference type="EMBL" id="RKK14975.1"/>
    </source>
</evidence>
<reference evidence="2 3" key="1">
    <citation type="journal article" date="2018" name="Sci. Rep.">
        <title>Characterisation of pathogen-specific regions and novel effector candidates in Fusarium oxysporum f. sp. cepae.</title>
        <authorList>
            <person name="Armitage A.D."/>
            <person name="Taylor A."/>
            <person name="Sobczyk M.K."/>
            <person name="Baxter L."/>
            <person name="Greenfield B.P."/>
            <person name="Bates H.J."/>
            <person name="Wilson F."/>
            <person name="Jackson A.C."/>
            <person name="Ott S."/>
            <person name="Harrison R.J."/>
            <person name="Clarkson J.P."/>
        </authorList>
    </citation>
    <scope>NUCLEOTIDE SEQUENCE [LARGE SCALE GENOMIC DNA]</scope>
    <source>
        <strain evidence="2 3">FoC_Fus2</strain>
    </source>
</reference>